<organism evidence="1 2">
    <name type="scientific">Adineta steineri</name>
    <dbReference type="NCBI Taxonomy" id="433720"/>
    <lineage>
        <taxon>Eukaryota</taxon>
        <taxon>Metazoa</taxon>
        <taxon>Spiralia</taxon>
        <taxon>Gnathifera</taxon>
        <taxon>Rotifera</taxon>
        <taxon>Eurotatoria</taxon>
        <taxon>Bdelloidea</taxon>
        <taxon>Adinetida</taxon>
        <taxon>Adinetidae</taxon>
        <taxon>Adineta</taxon>
    </lineage>
</organism>
<feature type="non-terminal residue" evidence="1">
    <location>
        <position position="1"/>
    </location>
</feature>
<reference evidence="1" key="1">
    <citation type="submission" date="2021-02" db="EMBL/GenBank/DDBJ databases">
        <authorList>
            <person name="Nowell W R."/>
        </authorList>
    </citation>
    <scope>NUCLEOTIDE SEQUENCE</scope>
</reference>
<sequence length="15" mass="1875">FIHYRITFHQVTLSL</sequence>
<evidence type="ECO:0000313" key="2">
    <source>
        <dbReference type="Proteomes" id="UP000663844"/>
    </source>
</evidence>
<accession>A0A820JDF7</accession>
<proteinExistence type="predicted"/>
<comment type="caution">
    <text evidence="1">The sequence shown here is derived from an EMBL/GenBank/DDBJ whole genome shotgun (WGS) entry which is preliminary data.</text>
</comment>
<dbReference type="Proteomes" id="UP000663844">
    <property type="component" value="Unassembled WGS sequence"/>
</dbReference>
<gene>
    <name evidence="1" type="ORF">OXD698_LOCUS47380</name>
</gene>
<protein>
    <submittedName>
        <fullName evidence="1">Uncharacterized protein</fullName>
    </submittedName>
</protein>
<evidence type="ECO:0000313" key="1">
    <source>
        <dbReference type="EMBL" id="CAF4324984.1"/>
    </source>
</evidence>
<dbReference type="EMBL" id="CAJOAZ010018322">
    <property type="protein sequence ID" value="CAF4324984.1"/>
    <property type="molecule type" value="Genomic_DNA"/>
</dbReference>
<name>A0A820JDF7_9BILA</name>